<feature type="transmembrane region" description="Helical" evidence="5">
    <location>
        <begin position="151"/>
        <end position="170"/>
    </location>
</feature>
<comment type="caution">
    <text evidence="7">The sequence shown here is derived from an EMBL/GenBank/DDBJ whole genome shotgun (WGS) entry which is preliminary data.</text>
</comment>
<feature type="transmembrane region" description="Helical" evidence="5">
    <location>
        <begin position="410"/>
        <end position="428"/>
    </location>
</feature>
<feature type="transmembrane region" description="Helical" evidence="5">
    <location>
        <begin position="434"/>
        <end position="452"/>
    </location>
</feature>
<evidence type="ECO:0000259" key="6">
    <source>
        <dbReference type="PROSITE" id="PS50850"/>
    </source>
</evidence>
<feature type="transmembrane region" description="Helical" evidence="5">
    <location>
        <begin position="493"/>
        <end position="513"/>
    </location>
</feature>
<dbReference type="Pfam" id="PF00083">
    <property type="entry name" value="Sugar_tr"/>
    <property type="match status" value="1"/>
</dbReference>
<proteinExistence type="predicted"/>
<evidence type="ECO:0000256" key="1">
    <source>
        <dbReference type="ARBA" id="ARBA00004141"/>
    </source>
</evidence>
<evidence type="ECO:0000256" key="4">
    <source>
        <dbReference type="ARBA" id="ARBA00023136"/>
    </source>
</evidence>
<feature type="transmembrane region" description="Helical" evidence="5">
    <location>
        <begin position="236"/>
        <end position="259"/>
    </location>
</feature>
<feature type="transmembrane region" description="Helical" evidence="5">
    <location>
        <begin position="204"/>
        <end position="224"/>
    </location>
</feature>
<dbReference type="AlphaFoldDB" id="A0A9Q0YTP6"/>
<dbReference type="GO" id="GO:0016020">
    <property type="term" value="C:membrane"/>
    <property type="evidence" value="ECO:0007669"/>
    <property type="project" value="UniProtKB-SubCell"/>
</dbReference>
<dbReference type="PROSITE" id="PS50850">
    <property type="entry name" value="MFS"/>
    <property type="match status" value="1"/>
</dbReference>
<dbReference type="InterPro" id="IPR036259">
    <property type="entry name" value="MFS_trans_sf"/>
</dbReference>
<feature type="transmembrane region" description="Helical" evidence="5">
    <location>
        <begin position="346"/>
        <end position="367"/>
    </location>
</feature>
<feature type="transmembrane region" description="Helical" evidence="5">
    <location>
        <begin position="21"/>
        <end position="42"/>
    </location>
</feature>
<feature type="transmembrane region" description="Helical" evidence="5">
    <location>
        <begin position="265"/>
        <end position="284"/>
    </location>
</feature>
<comment type="subcellular location">
    <subcellularLocation>
        <location evidence="1">Membrane</location>
        <topology evidence="1">Multi-pass membrane protein</topology>
    </subcellularLocation>
</comment>
<organism evidence="7 8">
    <name type="scientific">Holothuria leucospilota</name>
    <name type="common">Black long sea cucumber</name>
    <name type="synonym">Mertensiothuria leucospilota</name>
    <dbReference type="NCBI Taxonomy" id="206669"/>
    <lineage>
        <taxon>Eukaryota</taxon>
        <taxon>Metazoa</taxon>
        <taxon>Echinodermata</taxon>
        <taxon>Eleutherozoa</taxon>
        <taxon>Echinozoa</taxon>
        <taxon>Holothuroidea</taxon>
        <taxon>Aspidochirotacea</taxon>
        <taxon>Aspidochirotida</taxon>
        <taxon>Holothuriidae</taxon>
        <taxon>Holothuria</taxon>
    </lineage>
</organism>
<dbReference type="Proteomes" id="UP001152320">
    <property type="component" value="Chromosome 16"/>
</dbReference>
<keyword evidence="3 5" id="KW-1133">Transmembrane helix</keyword>
<feature type="transmembrane region" description="Helical" evidence="5">
    <location>
        <begin position="379"/>
        <end position="398"/>
    </location>
</feature>
<dbReference type="GO" id="GO:0022857">
    <property type="term" value="F:transmembrane transporter activity"/>
    <property type="evidence" value="ECO:0007669"/>
    <property type="project" value="InterPro"/>
</dbReference>
<dbReference type="EMBL" id="JAIZAY010000016">
    <property type="protein sequence ID" value="KAJ8026877.1"/>
    <property type="molecule type" value="Genomic_DNA"/>
</dbReference>
<evidence type="ECO:0000256" key="5">
    <source>
        <dbReference type="SAM" id="Phobius"/>
    </source>
</evidence>
<keyword evidence="4 5" id="KW-0472">Membrane</keyword>
<protein>
    <submittedName>
        <fullName evidence="7">Organic cation transporter protein</fullName>
    </submittedName>
</protein>
<evidence type="ECO:0000313" key="7">
    <source>
        <dbReference type="EMBL" id="KAJ8026877.1"/>
    </source>
</evidence>
<name>A0A9Q0YTP6_HOLLE</name>
<dbReference type="InterPro" id="IPR005828">
    <property type="entry name" value="MFS_sugar_transport-like"/>
</dbReference>
<dbReference type="CDD" id="cd17317">
    <property type="entry name" value="MFS_SLC22"/>
    <property type="match status" value="1"/>
</dbReference>
<reference evidence="7" key="1">
    <citation type="submission" date="2021-10" db="EMBL/GenBank/DDBJ databases">
        <title>Tropical sea cucumber genome reveals ecological adaptation and Cuvierian tubules defense mechanism.</title>
        <authorList>
            <person name="Chen T."/>
        </authorList>
    </citation>
    <scope>NUCLEOTIDE SEQUENCE</scope>
    <source>
        <strain evidence="7">Nanhai2018</strain>
        <tissue evidence="7">Muscle</tissue>
    </source>
</reference>
<evidence type="ECO:0000313" key="8">
    <source>
        <dbReference type="Proteomes" id="UP001152320"/>
    </source>
</evidence>
<feature type="transmembrane region" description="Helical" evidence="5">
    <location>
        <begin position="464"/>
        <end position="487"/>
    </location>
</feature>
<dbReference type="PANTHER" id="PTHR24064">
    <property type="entry name" value="SOLUTE CARRIER FAMILY 22 MEMBER"/>
    <property type="match status" value="1"/>
</dbReference>
<dbReference type="InterPro" id="IPR020846">
    <property type="entry name" value="MFS_dom"/>
</dbReference>
<sequence length="558" mass="61994">MTSFDDILREIGSLSWYQVRSYIFICTIALAGCLMTFAQVFIGGQSDHWCKVGHWEDEDCSQWNLTSSECLLLQRNLSTPKFAKDDDGDPKCMKYNLTGIDLETAYENQDILTELDVIKCDEGWHFDRSIHASTITEDWELVCDRSAMPNVLQSVYLAGLLVGCISFGILADRFGRYFTIILCNVLSVVFGGLCVISSRVLVYAFLRFMAGAVTYGASLVCFVLGTEIVLPKARVYFGVALWYLFAIGYFVLSAIGYFVQNWRMQLALFTLPYIITLPFLIILTESPRWLITHKKYDRAEKVIKKIAQINKKENPAGLVSKLRRIDDEKVNTKKANILDILKHRELVGYSLNLIYNWFVQSFVYYGLSLGTSSLGVNVYVAFCISGAVEIPAYTISIFTMKKMGRKLSTGSLMILAGVSCFATIPAPLGPIRVAVAMIGKFAITASFANIYVHTAEIFPTPLRTLGIGSCSVAARAGGIVAPLILVLEKTWKPLPLILFASSSVLAGILVFLLPETKGAPMPDTIEDTLSLKKRAYMSVGKEDPNSILENHDSKEVNL</sequence>
<feature type="transmembrane region" description="Helical" evidence="5">
    <location>
        <begin position="177"/>
        <end position="198"/>
    </location>
</feature>
<dbReference type="SUPFAM" id="SSF103473">
    <property type="entry name" value="MFS general substrate transporter"/>
    <property type="match status" value="1"/>
</dbReference>
<dbReference type="OrthoDB" id="5141738at2759"/>
<evidence type="ECO:0000256" key="3">
    <source>
        <dbReference type="ARBA" id="ARBA00022989"/>
    </source>
</evidence>
<keyword evidence="2 5" id="KW-0812">Transmembrane</keyword>
<feature type="domain" description="Major facilitator superfamily (MFS) profile" evidence="6">
    <location>
        <begin position="102"/>
        <end position="518"/>
    </location>
</feature>
<gene>
    <name evidence="7" type="ORF">HOLleu_31836</name>
</gene>
<keyword evidence="8" id="KW-1185">Reference proteome</keyword>
<accession>A0A9Q0YTP6</accession>
<dbReference type="Gene3D" id="1.20.1250.20">
    <property type="entry name" value="MFS general substrate transporter like domains"/>
    <property type="match status" value="1"/>
</dbReference>
<evidence type="ECO:0000256" key="2">
    <source>
        <dbReference type="ARBA" id="ARBA00022692"/>
    </source>
</evidence>